<name>G6EA89_9SPHN</name>
<dbReference type="PANTHER" id="PTHR32027:SF9">
    <property type="entry name" value="BLL3847 PROTEIN"/>
    <property type="match status" value="1"/>
</dbReference>
<evidence type="ECO:0000256" key="1">
    <source>
        <dbReference type="ARBA" id="ARBA00022723"/>
    </source>
</evidence>
<proteinExistence type="predicted"/>
<dbReference type="PATRIC" id="fig|1088721.3.peg.1244"/>
<evidence type="ECO:0000256" key="2">
    <source>
        <dbReference type="ARBA" id="ARBA00022801"/>
    </source>
</evidence>
<keyword evidence="2 4" id="KW-0378">Hydrolase</keyword>
<feature type="domain" description="Amidohydrolase 3" evidence="3">
    <location>
        <begin position="153"/>
        <end position="395"/>
    </location>
</feature>
<dbReference type="AlphaFoldDB" id="G6EA89"/>
<dbReference type="eggNOG" id="COG0402">
    <property type="taxonomic scope" value="Bacteria"/>
</dbReference>
<organism evidence="4 5">
    <name type="scientific">Novosphingobium pentaromativorans US6-1</name>
    <dbReference type="NCBI Taxonomy" id="1088721"/>
    <lineage>
        <taxon>Bacteria</taxon>
        <taxon>Pseudomonadati</taxon>
        <taxon>Pseudomonadota</taxon>
        <taxon>Alphaproteobacteria</taxon>
        <taxon>Sphingomonadales</taxon>
        <taxon>Sphingomonadaceae</taxon>
        <taxon>Novosphingobium</taxon>
    </lineage>
</organism>
<sequence>MLDLVLRDALIDGHPGPIDIGIKDGVISDIRPDLPRATRDITLDRRLVIPGFVETHIHLDKSCLIHRTGTGHPNLHAAVSAVAKAKSNFTRDDIIERARETLGRAIACGTNRIRAHVEVDPRIGLTGFEAMVALRKEYRWAVDLQICVFPQEGLINDPGCDELLVQALEQGADLIGGAPYTDRDPIGHLARIFRIAQDFDVDIDLHLDFDLDISRCQFLEVCRLTERHGWQGRVAIGHVSKLGLLRPASLAAALRHLSEAGVGVTALPATDLFLLGRDMGARAPRPLLPLRAMAEAGVNFSISTNNVLNPFTPFGDCSLTRMGNLHANVAQVDDEHDMSLIFAGITSRAASLIRASDYAIREGRPATLVVLDCVSGEEAIRCVSSALYGFKNGKPTFTRLPATLHAPALVAS</sequence>
<evidence type="ECO:0000313" key="5">
    <source>
        <dbReference type="Proteomes" id="UP000004030"/>
    </source>
</evidence>
<keyword evidence="5" id="KW-1185">Reference proteome</keyword>
<gene>
    <name evidence="4" type="ORF">NSU_1260</name>
</gene>
<dbReference type="EMBL" id="AGFM01000015">
    <property type="protein sequence ID" value="EHJ61804.1"/>
    <property type="molecule type" value="Genomic_DNA"/>
</dbReference>
<dbReference type="InterPro" id="IPR032466">
    <property type="entry name" value="Metal_Hydrolase"/>
</dbReference>
<dbReference type="CDD" id="cd01293">
    <property type="entry name" value="Bact_CD"/>
    <property type="match status" value="1"/>
</dbReference>
<dbReference type="Pfam" id="PF07969">
    <property type="entry name" value="Amidohydro_3"/>
    <property type="match status" value="1"/>
</dbReference>
<comment type="caution">
    <text evidence="4">The sequence shown here is derived from an EMBL/GenBank/DDBJ whole genome shotgun (WGS) entry which is preliminary data.</text>
</comment>
<dbReference type="PANTHER" id="PTHR32027">
    <property type="entry name" value="CYTOSINE DEAMINASE"/>
    <property type="match status" value="1"/>
</dbReference>
<dbReference type="Gene3D" id="2.30.40.10">
    <property type="entry name" value="Urease, subunit C, domain 1"/>
    <property type="match status" value="1"/>
</dbReference>
<dbReference type="GO" id="GO:0016814">
    <property type="term" value="F:hydrolase activity, acting on carbon-nitrogen (but not peptide) bonds, in cyclic amidines"/>
    <property type="evidence" value="ECO:0007669"/>
    <property type="project" value="UniProtKB-ARBA"/>
</dbReference>
<dbReference type="RefSeq" id="WP_007012175.1">
    <property type="nucleotide sequence ID" value="NZ_CP009291.1"/>
</dbReference>
<dbReference type="SUPFAM" id="SSF51338">
    <property type="entry name" value="Composite domain of metallo-dependent hydrolases"/>
    <property type="match status" value="1"/>
</dbReference>
<reference evidence="4 5" key="1">
    <citation type="journal article" date="2012" name="J. Bacteriol.">
        <title>Genome sequence of benzo(a)pyrene-degrading bacterium Novosphingobium pentaromativorans US6-1.</title>
        <authorList>
            <person name="Luo Y.R."/>
            <person name="Kang S.G."/>
            <person name="Kim S.J."/>
            <person name="Kim M.R."/>
            <person name="Li N."/>
            <person name="Lee J.H."/>
            <person name="Kwon K.K."/>
        </authorList>
    </citation>
    <scope>NUCLEOTIDE SEQUENCE [LARGE SCALE GENOMIC DNA]</scope>
    <source>
        <strain evidence="4 5">US6-1</strain>
    </source>
</reference>
<accession>G6EA89</accession>
<dbReference type="KEGG" id="npn:JI59_13800"/>
<dbReference type="InterPro" id="IPR013108">
    <property type="entry name" value="Amidohydro_3"/>
</dbReference>
<keyword evidence="1" id="KW-0479">Metal-binding</keyword>
<dbReference type="InterPro" id="IPR052349">
    <property type="entry name" value="Metallo-hydrolase_Enzymes"/>
</dbReference>
<dbReference type="FunFam" id="3.20.20.140:FF:000019">
    <property type="entry name" value="Cytosine deaminase"/>
    <property type="match status" value="1"/>
</dbReference>
<dbReference type="GO" id="GO:0046872">
    <property type="term" value="F:metal ion binding"/>
    <property type="evidence" value="ECO:0007669"/>
    <property type="project" value="UniProtKB-KW"/>
</dbReference>
<dbReference type="Gene3D" id="3.20.20.140">
    <property type="entry name" value="Metal-dependent hydrolases"/>
    <property type="match status" value="1"/>
</dbReference>
<evidence type="ECO:0000259" key="3">
    <source>
        <dbReference type="Pfam" id="PF07969"/>
    </source>
</evidence>
<dbReference type="SUPFAM" id="SSF51556">
    <property type="entry name" value="Metallo-dependent hydrolases"/>
    <property type="match status" value="1"/>
</dbReference>
<dbReference type="GO" id="GO:0019239">
    <property type="term" value="F:deaminase activity"/>
    <property type="evidence" value="ECO:0007669"/>
    <property type="project" value="UniProtKB-ARBA"/>
</dbReference>
<protein>
    <submittedName>
        <fullName evidence="4">Amidohydrolase 3</fullName>
    </submittedName>
</protein>
<evidence type="ECO:0000313" key="4">
    <source>
        <dbReference type="EMBL" id="EHJ61804.1"/>
    </source>
</evidence>
<dbReference type="Proteomes" id="UP000004030">
    <property type="component" value="Unassembled WGS sequence"/>
</dbReference>
<dbReference type="InterPro" id="IPR011059">
    <property type="entry name" value="Metal-dep_hydrolase_composite"/>
</dbReference>
<dbReference type="STRING" id="1088721.JI59_13800"/>